<dbReference type="PANTHER" id="PTHR43003:SF13">
    <property type="entry name" value="DNA-3-METHYLADENINE GLYCOSYLASE 2"/>
    <property type="match status" value="1"/>
</dbReference>
<dbReference type="SMART" id="SM00478">
    <property type="entry name" value="ENDO3c"/>
    <property type="match status" value="1"/>
</dbReference>
<dbReference type="InterPro" id="IPR051912">
    <property type="entry name" value="Alkylbase_DNA_Glycosylase/TA"/>
</dbReference>
<dbReference type="PANTHER" id="PTHR43003">
    <property type="entry name" value="DNA-3-METHYLADENINE GLYCOSYLASE"/>
    <property type="match status" value="1"/>
</dbReference>
<evidence type="ECO:0000313" key="7">
    <source>
        <dbReference type="EMBL" id="MBB6577024.1"/>
    </source>
</evidence>
<dbReference type="CDD" id="cd00056">
    <property type="entry name" value="ENDO3c"/>
    <property type="match status" value="1"/>
</dbReference>
<comment type="caution">
    <text evidence="7">The sequence shown here is derived from an EMBL/GenBank/DDBJ whole genome shotgun (WGS) entry which is preliminary data.</text>
</comment>
<dbReference type="SUPFAM" id="SSF48150">
    <property type="entry name" value="DNA-glycosylase"/>
    <property type="match status" value="1"/>
</dbReference>
<proteinExistence type="predicted"/>
<dbReference type="InterPro" id="IPR010316">
    <property type="entry name" value="AlkA_N"/>
</dbReference>
<evidence type="ECO:0000256" key="3">
    <source>
        <dbReference type="ARBA" id="ARBA00022763"/>
    </source>
</evidence>
<dbReference type="GO" id="GO:0003905">
    <property type="term" value="F:alkylbase DNA N-glycosylase activity"/>
    <property type="evidence" value="ECO:0007669"/>
    <property type="project" value="UniProtKB-EC"/>
</dbReference>
<dbReference type="EC" id="3.2.2.21" evidence="2"/>
<dbReference type="RefSeq" id="WP_184706058.1">
    <property type="nucleotide sequence ID" value="NZ_JACHKZ010000004.1"/>
</dbReference>
<protein>
    <recommendedName>
        <fullName evidence="2">DNA-3-methyladenine glycosylase II</fullName>
        <ecNumber evidence="2">3.2.2.21</ecNumber>
    </recommendedName>
</protein>
<dbReference type="Gene3D" id="1.10.340.30">
    <property type="entry name" value="Hypothetical protein, domain 2"/>
    <property type="match status" value="1"/>
</dbReference>
<comment type="catalytic activity">
    <reaction evidence="1">
        <text>Hydrolysis of alkylated DNA, releasing 3-methyladenine, 3-methylguanine, 7-methylguanine and 7-methyladenine.</text>
        <dbReference type="EC" id="3.2.2.21"/>
    </reaction>
</comment>
<dbReference type="Proteomes" id="UP000562492">
    <property type="component" value="Unassembled WGS sequence"/>
</dbReference>
<keyword evidence="8" id="KW-1185">Reference proteome</keyword>
<name>A0ABR6RCY9_9BURK</name>
<evidence type="ECO:0000259" key="6">
    <source>
        <dbReference type="SMART" id="SM01009"/>
    </source>
</evidence>
<sequence>MPLILETFATLPANYRPQDVLALHARDTQQRSEKVEGLHITKGLTWQGRPALLQLQIRPGQERPGLERPGKEEAGQVQARLSIDGLRKNSPAAANLPQPALHGMVTRMLGLGDGADQLERQHTRHPVLGPLLRNQAGLRVPASSTPFEALVWAITGQQISVAAAIALRRRLIEAAGVQHSSGMLCHPDAAALAALTPEQLRAAGFSVSKIATLERVCAAVEDGSLPLDTWAAQPLQPDTVQALEAALLAIKGIGPWTVHYALLRGFGWLDGSLHGDVAVRNALARLLDVPSVSQREAEQWLGAFSPWRALVAAHLWASLSAKSY</sequence>
<dbReference type="Pfam" id="PF00730">
    <property type="entry name" value="HhH-GPD"/>
    <property type="match status" value="1"/>
</dbReference>
<evidence type="ECO:0000313" key="8">
    <source>
        <dbReference type="Proteomes" id="UP000562492"/>
    </source>
</evidence>
<evidence type="ECO:0000256" key="2">
    <source>
        <dbReference type="ARBA" id="ARBA00012000"/>
    </source>
</evidence>
<feature type="domain" description="HhH-GPD" evidence="5">
    <location>
        <begin position="155"/>
        <end position="320"/>
    </location>
</feature>
<dbReference type="InterPro" id="IPR003265">
    <property type="entry name" value="HhH-GPD_domain"/>
</dbReference>
<organism evidence="7 8">
    <name type="scientific">Comamonas odontotermitis</name>
    <dbReference type="NCBI Taxonomy" id="379895"/>
    <lineage>
        <taxon>Bacteria</taxon>
        <taxon>Pseudomonadati</taxon>
        <taxon>Pseudomonadota</taxon>
        <taxon>Betaproteobacteria</taxon>
        <taxon>Burkholderiales</taxon>
        <taxon>Comamonadaceae</taxon>
        <taxon>Comamonas</taxon>
    </lineage>
</organism>
<dbReference type="InterPro" id="IPR011257">
    <property type="entry name" value="DNA_glycosylase"/>
</dbReference>
<keyword evidence="7" id="KW-0326">Glycosidase</keyword>
<feature type="domain" description="DNA-3-methyladenine glycosylase AlkA N-terminal" evidence="6">
    <location>
        <begin position="10"/>
        <end position="145"/>
    </location>
</feature>
<keyword evidence="4" id="KW-0234">DNA repair</keyword>
<dbReference type="EMBL" id="JACHKZ010000004">
    <property type="protein sequence ID" value="MBB6577024.1"/>
    <property type="molecule type" value="Genomic_DNA"/>
</dbReference>
<evidence type="ECO:0000259" key="5">
    <source>
        <dbReference type="SMART" id="SM00478"/>
    </source>
</evidence>
<accession>A0ABR6RCY9</accession>
<dbReference type="SMART" id="SM01009">
    <property type="entry name" value="AlkA_N"/>
    <property type="match status" value="1"/>
</dbReference>
<keyword evidence="7" id="KW-0378">Hydrolase</keyword>
<keyword evidence="3" id="KW-0227">DNA damage</keyword>
<dbReference type="Gene3D" id="1.10.1670.40">
    <property type="match status" value="1"/>
</dbReference>
<evidence type="ECO:0000256" key="4">
    <source>
        <dbReference type="ARBA" id="ARBA00023204"/>
    </source>
</evidence>
<reference evidence="7 8" key="1">
    <citation type="submission" date="2020-08" db="EMBL/GenBank/DDBJ databases">
        <title>Functional genomics of gut bacteria from endangered species of beetles.</title>
        <authorList>
            <person name="Carlos-Shanley C."/>
        </authorList>
    </citation>
    <scope>NUCLEOTIDE SEQUENCE [LARGE SCALE GENOMIC DNA]</scope>
    <source>
        <strain evidence="7 8">S00124</strain>
    </source>
</reference>
<evidence type="ECO:0000256" key="1">
    <source>
        <dbReference type="ARBA" id="ARBA00000086"/>
    </source>
</evidence>
<gene>
    <name evidence="7" type="ORF">HNP33_001074</name>
</gene>